<sequence>MSDMAEEFRIAWMIYTGGTLVLLLAGWWFMRKWRWSWPRRGLLLVAAAALLVPTVGRTPEGPAMPVLPMFVYQLLFEEEGPAPEVTANLVFATAGALVLVSLWGLITLVLRHRREKRQKYEDDPYYSNQ</sequence>
<dbReference type="AlphaFoldDB" id="A0A1G8VQV3"/>
<keyword evidence="1" id="KW-1133">Transmembrane helix</keyword>
<evidence type="ECO:0000256" key="1">
    <source>
        <dbReference type="SAM" id="Phobius"/>
    </source>
</evidence>
<keyword evidence="3" id="KW-1185">Reference proteome</keyword>
<accession>A0A1G8VQV3</accession>
<proteinExistence type="predicted"/>
<reference evidence="3" key="1">
    <citation type="submission" date="2016-10" db="EMBL/GenBank/DDBJ databases">
        <authorList>
            <person name="Varghese N."/>
            <person name="Submissions S."/>
        </authorList>
    </citation>
    <scope>NUCLEOTIDE SEQUENCE [LARGE SCALE GENOMIC DNA]</scope>
    <source>
        <strain evidence="3">CGMCC 1.10658</strain>
    </source>
</reference>
<name>A0A1G8VQV3_9GAMM</name>
<dbReference type="EMBL" id="FNFH01000001">
    <property type="protein sequence ID" value="SDJ67775.1"/>
    <property type="molecule type" value="Genomic_DNA"/>
</dbReference>
<keyword evidence="1" id="KW-0472">Membrane</keyword>
<evidence type="ECO:0000313" key="2">
    <source>
        <dbReference type="EMBL" id="SDJ67775.1"/>
    </source>
</evidence>
<keyword evidence="1" id="KW-0812">Transmembrane</keyword>
<feature type="transmembrane region" description="Helical" evidence="1">
    <location>
        <begin position="89"/>
        <end position="110"/>
    </location>
</feature>
<evidence type="ECO:0000313" key="3">
    <source>
        <dbReference type="Proteomes" id="UP000199305"/>
    </source>
</evidence>
<dbReference type="Proteomes" id="UP000199305">
    <property type="component" value="Unassembled WGS sequence"/>
</dbReference>
<feature type="transmembrane region" description="Helical" evidence="1">
    <location>
        <begin position="42"/>
        <end position="59"/>
    </location>
</feature>
<organism evidence="2 3">
    <name type="scientific">Microbulbifer yueqingensis</name>
    <dbReference type="NCBI Taxonomy" id="658219"/>
    <lineage>
        <taxon>Bacteria</taxon>
        <taxon>Pseudomonadati</taxon>
        <taxon>Pseudomonadota</taxon>
        <taxon>Gammaproteobacteria</taxon>
        <taxon>Cellvibrionales</taxon>
        <taxon>Microbulbiferaceae</taxon>
        <taxon>Microbulbifer</taxon>
    </lineage>
</organism>
<dbReference type="OrthoDB" id="5737688at2"/>
<protein>
    <submittedName>
        <fullName evidence="2">Uncharacterized protein</fullName>
    </submittedName>
</protein>
<feature type="transmembrane region" description="Helical" evidence="1">
    <location>
        <begin position="12"/>
        <end position="30"/>
    </location>
</feature>
<dbReference type="STRING" id="658219.SAMN05216212_0663"/>
<dbReference type="RefSeq" id="WP_091508051.1">
    <property type="nucleotide sequence ID" value="NZ_FNFH01000001.1"/>
</dbReference>
<gene>
    <name evidence="2" type="ORF">SAMN05216212_0663</name>
</gene>